<reference evidence="2" key="1">
    <citation type="submission" date="2022-04" db="EMBL/GenBank/DDBJ databases">
        <title>Sequencing and genomic assembly of Halococcus dombrowskii.</title>
        <authorList>
            <person name="Lim S.W."/>
            <person name="MacLea K.S."/>
        </authorList>
    </citation>
    <scope>NUCLEOTIDE SEQUENCE</scope>
    <source>
        <strain evidence="2">H4</strain>
    </source>
</reference>
<dbReference type="Proteomes" id="UP000830542">
    <property type="component" value="Chromosome"/>
</dbReference>
<feature type="transmembrane region" description="Helical" evidence="1">
    <location>
        <begin position="412"/>
        <end position="430"/>
    </location>
</feature>
<sequence length="462" mass="50357">MAGGKRRASLFSLREILAIGWVTTATVVFFNVFLKYVNGQLLGNARGVPEFWPISIFAFRIGGLRPGWAIPTLIAAVVVFALAVVYLHRGGTSIVPIVVAGVVLVVLTNLLHGINHGFVAPLATREGYYQLAPQIADPLAFVGSYEANQLSYVVHAKTHPPGAVLTFTFLAGLFGSRAAVALIVALVSVPISAYLFYRLIGTYYRRSVAQYTTLLFVLLPAVQIYYLASLDALITTLVLATIYLFTRESRWTTLCAFVPLLVVSFQLFLFVFVLPVLAGIAFFRREKIAPLAGIVLGIGGFYLLVDATLGYNYVESFLIASNQQNPGGFMLLAEPARYVFTRFEDVAELALFLTPFLCLLAARGLGALWRDVGGRRLASNTREREPFVMAAVAFVGFVALLAAGVYHTGETARGAMFMYPFLLLPIAAAIDRIDATWRAKGLLAAAVFGQSLVMQLIGNYLW</sequence>
<feature type="transmembrane region" description="Helical" evidence="1">
    <location>
        <begin position="94"/>
        <end position="114"/>
    </location>
</feature>
<proteinExistence type="predicted"/>
<feature type="transmembrane region" description="Helical" evidence="1">
    <location>
        <begin position="387"/>
        <end position="406"/>
    </location>
</feature>
<accession>A0AAX3AIZ1</accession>
<dbReference type="KEGG" id="hdo:MUK72_08565"/>
<feature type="transmembrane region" description="Helical" evidence="1">
    <location>
        <begin position="257"/>
        <end position="281"/>
    </location>
</feature>
<feature type="transmembrane region" description="Helical" evidence="1">
    <location>
        <begin position="349"/>
        <end position="366"/>
    </location>
</feature>
<feature type="transmembrane region" description="Helical" evidence="1">
    <location>
        <begin position="288"/>
        <end position="305"/>
    </location>
</feature>
<feature type="transmembrane region" description="Helical" evidence="1">
    <location>
        <begin position="178"/>
        <end position="200"/>
    </location>
</feature>
<feature type="transmembrane region" description="Helical" evidence="1">
    <location>
        <begin position="212"/>
        <end position="245"/>
    </location>
</feature>
<keyword evidence="3" id="KW-1185">Reference proteome</keyword>
<organism evidence="2 3">
    <name type="scientific">Halococcus dombrowskii</name>
    <dbReference type="NCBI Taxonomy" id="179637"/>
    <lineage>
        <taxon>Archaea</taxon>
        <taxon>Methanobacteriati</taxon>
        <taxon>Methanobacteriota</taxon>
        <taxon>Stenosarchaea group</taxon>
        <taxon>Halobacteria</taxon>
        <taxon>Halobacteriales</taxon>
        <taxon>Halococcaceae</taxon>
        <taxon>Halococcus</taxon>
    </lineage>
</organism>
<dbReference type="AlphaFoldDB" id="A0AAX3AIZ1"/>
<protein>
    <recommendedName>
        <fullName evidence="4">Glycosyltransferase RgtA/B/C/D-like domain-containing protein</fullName>
    </recommendedName>
</protein>
<evidence type="ECO:0000256" key="1">
    <source>
        <dbReference type="SAM" id="Phobius"/>
    </source>
</evidence>
<gene>
    <name evidence="2" type="ORF">MUK72_08565</name>
</gene>
<evidence type="ECO:0000313" key="3">
    <source>
        <dbReference type="Proteomes" id="UP000830542"/>
    </source>
</evidence>
<keyword evidence="1" id="KW-1133">Transmembrane helix</keyword>
<keyword evidence="1" id="KW-0812">Transmembrane</keyword>
<feature type="transmembrane region" description="Helical" evidence="1">
    <location>
        <begin position="68"/>
        <end position="87"/>
    </location>
</feature>
<evidence type="ECO:0000313" key="2">
    <source>
        <dbReference type="EMBL" id="UOO94023.1"/>
    </source>
</evidence>
<dbReference type="GeneID" id="71761895"/>
<evidence type="ECO:0008006" key="4">
    <source>
        <dbReference type="Google" id="ProtNLM"/>
    </source>
</evidence>
<feature type="transmembrane region" description="Helical" evidence="1">
    <location>
        <begin position="12"/>
        <end position="34"/>
    </location>
</feature>
<dbReference type="EMBL" id="CP095005">
    <property type="protein sequence ID" value="UOO94023.1"/>
    <property type="molecule type" value="Genomic_DNA"/>
</dbReference>
<keyword evidence="1" id="KW-0472">Membrane</keyword>
<dbReference type="RefSeq" id="WP_244698924.1">
    <property type="nucleotide sequence ID" value="NZ_BAAADN010000016.1"/>
</dbReference>
<name>A0AAX3AIZ1_HALDO</name>